<keyword evidence="1" id="KW-0472">Membrane</keyword>
<name>A0A2W5SZR3_9BACT</name>
<feature type="transmembrane region" description="Helical" evidence="1">
    <location>
        <begin position="97"/>
        <end position="115"/>
    </location>
</feature>
<dbReference type="PANTHER" id="PTHR37314">
    <property type="entry name" value="SLR0142 PROTEIN"/>
    <property type="match status" value="1"/>
</dbReference>
<evidence type="ECO:0000313" key="3">
    <source>
        <dbReference type="Proteomes" id="UP000249061"/>
    </source>
</evidence>
<accession>A0A2W5SZR3</accession>
<dbReference type="Proteomes" id="UP000249061">
    <property type="component" value="Unassembled WGS sequence"/>
</dbReference>
<dbReference type="AlphaFoldDB" id="A0A2W5SZR3"/>
<protein>
    <submittedName>
        <fullName evidence="2">DUF1275 domain-containing protein</fullName>
    </submittedName>
</protein>
<dbReference type="PANTHER" id="PTHR37314:SF4">
    <property type="entry name" value="UPF0700 TRANSMEMBRANE PROTEIN YOAK"/>
    <property type="match status" value="1"/>
</dbReference>
<sequence length="227" mass="23998">MVRSRVPTRRTPTWISLGGAWLALIAGYVNALGFLGAARRGLSHVTGQVTELAIEMSDGHTEIAGSTALLVAMFFLGAAISGALISDGEVSVSGRRYGVVLLLESAVLATAGVLMPRHPWWAVKLMPLAMGMQNALATSYSGAVVRTTHVTGLVTDLGLLLGRTLRGEDVDTARLKLLALLFFSFFLGGILGVEATRSIGEKSLFVASEALALAAIDWRYVSTRAAR</sequence>
<keyword evidence="1" id="KW-0812">Transmembrane</keyword>
<evidence type="ECO:0000313" key="2">
    <source>
        <dbReference type="EMBL" id="PZR07277.1"/>
    </source>
</evidence>
<gene>
    <name evidence="2" type="ORF">DI536_27880</name>
</gene>
<dbReference type="Pfam" id="PF06912">
    <property type="entry name" value="DUF1275"/>
    <property type="match status" value="1"/>
</dbReference>
<organism evidence="2 3">
    <name type="scientific">Archangium gephyra</name>
    <dbReference type="NCBI Taxonomy" id="48"/>
    <lineage>
        <taxon>Bacteria</taxon>
        <taxon>Pseudomonadati</taxon>
        <taxon>Myxococcota</taxon>
        <taxon>Myxococcia</taxon>
        <taxon>Myxococcales</taxon>
        <taxon>Cystobacterineae</taxon>
        <taxon>Archangiaceae</taxon>
        <taxon>Archangium</taxon>
    </lineage>
</organism>
<dbReference type="EMBL" id="QFQP01000032">
    <property type="protein sequence ID" value="PZR07277.1"/>
    <property type="molecule type" value="Genomic_DNA"/>
</dbReference>
<comment type="caution">
    <text evidence="2">The sequence shown here is derived from an EMBL/GenBank/DDBJ whole genome shotgun (WGS) entry which is preliminary data.</text>
</comment>
<feature type="transmembrane region" description="Helical" evidence="1">
    <location>
        <begin position="63"/>
        <end position="85"/>
    </location>
</feature>
<keyword evidence="1" id="KW-1133">Transmembrane helix</keyword>
<evidence type="ECO:0000256" key="1">
    <source>
        <dbReference type="SAM" id="Phobius"/>
    </source>
</evidence>
<proteinExistence type="predicted"/>
<reference evidence="2 3" key="1">
    <citation type="submission" date="2017-08" db="EMBL/GenBank/DDBJ databases">
        <title>Infants hospitalized years apart are colonized by the same room-sourced microbial strains.</title>
        <authorList>
            <person name="Brooks B."/>
            <person name="Olm M.R."/>
            <person name="Firek B.A."/>
            <person name="Baker R."/>
            <person name="Thomas B.C."/>
            <person name="Morowitz M.J."/>
            <person name="Banfield J.F."/>
        </authorList>
    </citation>
    <scope>NUCLEOTIDE SEQUENCE [LARGE SCALE GENOMIC DNA]</scope>
    <source>
        <strain evidence="2">S2_003_000_R2_14</strain>
    </source>
</reference>
<dbReference type="InterPro" id="IPR010699">
    <property type="entry name" value="DUF1275"/>
</dbReference>
<feature type="transmembrane region" description="Helical" evidence="1">
    <location>
        <begin position="173"/>
        <end position="191"/>
    </location>
</feature>
<feature type="transmembrane region" description="Helical" evidence="1">
    <location>
        <begin position="135"/>
        <end position="161"/>
    </location>
</feature>